<name>A0A2V4ABK1_9BACT</name>
<proteinExistence type="predicted"/>
<dbReference type="Proteomes" id="UP000248079">
    <property type="component" value="Unassembled WGS sequence"/>
</dbReference>
<sequence>MALIHHSGTFYNRLNQRIRVDIKEIGKTGDTYSPAQPLKFGSNTVKIFKNAQEELFGDIIPTVAEIELQSFTAFQYLHLFDTEVLDKYNKRKRFVCEITNETNDEVVFYGVITSTLYEEEKSDKYPKIIKLTAGCGLSELKYVKRGSTGLTDGSSSGIWKDFEKITLFELITEVINDIKTPEKLDIHILSELYPLQEVNNSGKKGSFYNTYLEPQVYQRQDGMASNLDILKDIISGYGCRLFQDGKVWKIQRYADIKRYQEDFTNTNVRYYEFKYSSLSKKYLPTGVLISQDLIEIDISNCYYIDGYATHETERGIEKQMISQKWIPRPNWTTNGDFDQGTEGWTIAQPTSRYNDQHDIRLVNNPDFSYYQDKFKYQGTEPGDLISDNCINMSGTRNLYNDQGGTLSTTFTSPLKMENEFVFKFGFSYALEEINEAIKYYYQYTGTFIGVEILLNGKALGKILENAKYFYYSSVDQVDNEIQTGIRLNFKESPTGSSKHAPCYGTVEFESAVKDLIDNGYPVNTQPDGGNKVEIKFYSIGSSLNCSDAKAEIPVKGYYLDNVYVNIQDGSVDTVQDYIGGINDYNSSVVYPVRKEGTAKELNIGTPTTVKDLYLSALYWKNGSEYQPITDFRVYGELENRADKNNALAARLLQSILTIRQRTILRMVAKVRVKDLKYGALFRDTTVAPNHLYHNKDFIAFKYEYDLGDCTANLQLVEILTDVVTE</sequence>
<dbReference type="RefSeq" id="WP_110360206.1">
    <property type="nucleotide sequence ID" value="NZ_QFLI01000003.1"/>
</dbReference>
<reference evidence="1 2" key="1">
    <citation type="submission" date="2018-05" db="EMBL/GenBank/DDBJ databases">
        <title>Marinifilum breve JC075T sp. nov., a marine bacterium isolated from Yongle Blue Hole in the South China Sea.</title>
        <authorList>
            <person name="Fu T."/>
        </authorList>
    </citation>
    <scope>NUCLEOTIDE SEQUENCE [LARGE SCALE GENOMIC DNA]</scope>
    <source>
        <strain evidence="1 2">JC075</strain>
    </source>
</reference>
<dbReference type="AlphaFoldDB" id="A0A2V4ABK1"/>
<accession>A0A2V4ABK1</accession>
<dbReference type="EMBL" id="QFLI01000003">
    <property type="protein sequence ID" value="PXY01394.1"/>
    <property type="molecule type" value="Genomic_DNA"/>
</dbReference>
<organism evidence="1 2">
    <name type="scientific">Marinifilum breve</name>
    <dbReference type="NCBI Taxonomy" id="2184082"/>
    <lineage>
        <taxon>Bacteria</taxon>
        <taxon>Pseudomonadati</taxon>
        <taxon>Bacteroidota</taxon>
        <taxon>Bacteroidia</taxon>
        <taxon>Marinilabiliales</taxon>
        <taxon>Marinifilaceae</taxon>
    </lineage>
</organism>
<comment type="caution">
    <text evidence="1">The sequence shown here is derived from an EMBL/GenBank/DDBJ whole genome shotgun (WGS) entry which is preliminary data.</text>
</comment>
<evidence type="ECO:0000313" key="2">
    <source>
        <dbReference type="Proteomes" id="UP000248079"/>
    </source>
</evidence>
<evidence type="ECO:0000313" key="1">
    <source>
        <dbReference type="EMBL" id="PXY01394.1"/>
    </source>
</evidence>
<gene>
    <name evidence="1" type="ORF">DF185_07880</name>
</gene>
<keyword evidence="2" id="KW-1185">Reference proteome</keyword>
<protein>
    <submittedName>
        <fullName evidence="1">Uncharacterized protein</fullName>
    </submittedName>
</protein>